<dbReference type="SUPFAM" id="SSF52768">
    <property type="entry name" value="Arginase/deacetylase"/>
    <property type="match status" value="1"/>
</dbReference>
<dbReference type="CDD" id="cd09999">
    <property type="entry name" value="Arginase-like_1"/>
    <property type="match status" value="1"/>
</dbReference>
<evidence type="ECO:0000256" key="4">
    <source>
        <dbReference type="PROSITE-ProRule" id="PRU00742"/>
    </source>
</evidence>
<dbReference type="GO" id="GO:0030145">
    <property type="term" value="F:manganese ion binding"/>
    <property type="evidence" value="ECO:0007669"/>
    <property type="project" value="TreeGrafter"/>
</dbReference>
<evidence type="ECO:0000256" key="3">
    <source>
        <dbReference type="ARBA" id="ARBA00023211"/>
    </source>
</evidence>
<evidence type="ECO:0000313" key="5">
    <source>
        <dbReference type="EMBL" id="KJL31631.1"/>
    </source>
</evidence>
<dbReference type="Proteomes" id="UP000033740">
    <property type="component" value="Unassembled WGS sequence"/>
</dbReference>
<proteinExistence type="inferred from homology"/>
<sequence length="303" mass="31129">MVAVVSAPTNLGLRPPVRGGVPGTAKAPEALREAGLHRLLHAQGAIDGGVVLPGRYVDNDGRRPAGTVRNQAAIVDHARRLAHRLFEIREAGEAPLVLGGDCSLAIAAGLAARVGGGGGFVHIDGHTDFRHPGNSDGVASLAGEDLAAAIGMHLPELSDIDGLGPYFASGSTAHIGCRYEDPHAEELRRIIGLVVPADDVILHGGARAASRVRALEGLDRGYWIQVDVDVLDPMHMPAVDSPDPGGLAPDELIGLLAALAPHAWGAAVTVFDPDLDPEGAHARTVARVVAEGFAGLGSALAPE</sequence>
<comment type="caution">
    <text evidence="5">The sequence shown here is derived from an EMBL/GenBank/DDBJ whole genome shotgun (WGS) entry which is preliminary data.</text>
</comment>
<dbReference type="EMBL" id="JYIX01000038">
    <property type="protein sequence ID" value="KJL31631.1"/>
    <property type="molecule type" value="Genomic_DNA"/>
</dbReference>
<organism evidence="5 6">
    <name type="scientific">Microbacterium azadirachtae</name>
    <dbReference type="NCBI Taxonomy" id="582680"/>
    <lineage>
        <taxon>Bacteria</taxon>
        <taxon>Bacillati</taxon>
        <taxon>Actinomycetota</taxon>
        <taxon>Actinomycetes</taxon>
        <taxon>Micrococcales</taxon>
        <taxon>Microbacteriaceae</taxon>
        <taxon>Microbacterium</taxon>
    </lineage>
</organism>
<dbReference type="STRING" id="582680.RS86_02906"/>
<dbReference type="Gene3D" id="3.40.800.10">
    <property type="entry name" value="Ureohydrolase domain"/>
    <property type="match status" value="1"/>
</dbReference>
<name>A0A0F0LJA3_9MICO</name>
<comment type="similarity">
    <text evidence="4">Belongs to the arginase family.</text>
</comment>
<dbReference type="GO" id="GO:0004053">
    <property type="term" value="F:arginase activity"/>
    <property type="evidence" value="ECO:0007669"/>
    <property type="project" value="UniProtKB-EC"/>
</dbReference>
<dbReference type="PANTHER" id="PTHR43782">
    <property type="entry name" value="ARGINASE"/>
    <property type="match status" value="1"/>
</dbReference>
<dbReference type="AlphaFoldDB" id="A0A0F0LJA3"/>
<dbReference type="Pfam" id="PF00491">
    <property type="entry name" value="Arginase"/>
    <property type="match status" value="1"/>
</dbReference>
<dbReference type="PROSITE" id="PS51409">
    <property type="entry name" value="ARGINASE_2"/>
    <property type="match status" value="1"/>
</dbReference>
<dbReference type="GO" id="GO:0005829">
    <property type="term" value="C:cytosol"/>
    <property type="evidence" value="ECO:0007669"/>
    <property type="project" value="TreeGrafter"/>
</dbReference>
<evidence type="ECO:0000256" key="2">
    <source>
        <dbReference type="ARBA" id="ARBA00022801"/>
    </source>
</evidence>
<dbReference type="EC" id="3.5.3.1" evidence="5"/>
<dbReference type="PANTHER" id="PTHR43782:SF3">
    <property type="entry name" value="ARGINASE"/>
    <property type="match status" value="1"/>
</dbReference>
<keyword evidence="2 5" id="KW-0378">Hydrolase</keyword>
<keyword evidence="6" id="KW-1185">Reference proteome</keyword>
<evidence type="ECO:0000313" key="6">
    <source>
        <dbReference type="Proteomes" id="UP000033740"/>
    </source>
</evidence>
<gene>
    <name evidence="5" type="primary">arcA</name>
    <name evidence="5" type="ORF">RS86_02906</name>
</gene>
<dbReference type="PRINTS" id="PR00116">
    <property type="entry name" value="ARGINASE"/>
</dbReference>
<dbReference type="InterPro" id="IPR006035">
    <property type="entry name" value="Ureohydrolase"/>
</dbReference>
<reference evidence="5 6" key="1">
    <citation type="submission" date="2015-02" db="EMBL/GenBank/DDBJ databases">
        <title>Draft genome sequences of ten Microbacterium spp. with emphasis on heavy metal contaminated environments.</title>
        <authorList>
            <person name="Corretto E."/>
        </authorList>
    </citation>
    <scope>NUCLEOTIDE SEQUENCE [LARGE SCALE GENOMIC DNA]</scope>
    <source>
        <strain evidence="5 6">ARN176</strain>
    </source>
</reference>
<dbReference type="RefSeq" id="WP_082076809.1">
    <property type="nucleotide sequence ID" value="NZ_JYIX01000038.1"/>
</dbReference>
<dbReference type="PATRIC" id="fig|582680.6.peg.2985"/>
<accession>A0A0F0LJA3</accession>
<keyword evidence="3" id="KW-0464">Manganese</keyword>
<keyword evidence="1" id="KW-0479">Metal-binding</keyword>
<protein>
    <submittedName>
        <fullName evidence="5">Arginase</fullName>
        <ecNumber evidence="5">3.5.3.1</ecNumber>
    </submittedName>
</protein>
<dbReference type="InterPro" id="IPR023696">
    <property type="entry name" value="Ureohydrolase_dom_sf"/>
</dbReference>
<evidence type="ECO:0000256" key="1">
    <source>
        <dbReference type="ARBA" id="ARBA00022723"/>
    </source>
</evidence>